<dbReference type="AlphaFoldDB" id="A0A1C7MUK6"/>
<dbReference type="OrthoDB" id="2237231at2759"/>
<evidence type="ECO:0000313" key="2">
    <source>
        <dbReference type="Proteomes" id="UP000093000"/>
    </source>
</evidence>
<keyword evidence="2" id="KW-1185">Reference proteome</keyword>
<dbReference type="EMBL" id="LUGH01002498">
    <property type="protein sequence ID" value="OBZ80159.1"/>
    <property type="molecule type" value="Genomic_DNA"/>
</dbReference>
<sequence>MIMECLNHVLELNNDDYRFPKKGIKYYAVCSKCHKLSLAKENPSEEDITCFADPTNALYVPQRKTSYCEGQVYEYKHYSSSRKLVPIKEYPYCSLITLFKKFFLRQGFAERKNRAVVEGYLRDFYDAENFTSFKTSPDDTTAFTAESDYNLLLTLNVDWFGP</sequence>
<dbReference type="Proteomes" id="UP000093000">
    <property type="component" value="Unassembled WGS sequence"/>
</dbReference>
<name>A0A1C7MUK6_9FUNG</name>
<comment type="caution">
    <text evidence="1">The sequence shown here is derived from an EMBL/GenBank/DDBJ whole genome shotgun (WGS) entry which is preliminary data.</text>
</comment>
<proteinExistence type="predicted"/>
<protein>
    <submittedName>
        <fullName evidence="1">Uncharacterized protein</fullName>
    </submittedName>
</protein>
<evidence type="ECO:0000313" key="1">
    <source>
        <dbReference type="EMBL" id="OBZ80159.1"/>
    </source>
</evidence>
<reference evidence="1 2" key="1">
    <citation type="submission" date="2016-03" db="EMBL/GenBank/DDBJ databases">
        <title>Choanephora cucurbitarum.</title>
        <authorList>
            <person name="Min B."/>
            <person name="Park H."/>
            <person name="Park J.-H."/>
            <person name="Shin H.-D."/>
            <person name="Choi I.-G."/>
        </authorList>
    </citation>
    <scope>NUCLEOTIDE SEQUENCE [LARGE SCALE GENOMIC DNA]</scope>
    <source>
        <strain evidence="1 2">KUS-F28377</strain>
    </source>
</reference>
<gene>
    <name evidence="1" type="ORF">A0J61_11792</name>
</gene>
<organism evidence="1 2">
    <name type="scientific">Choanephora cucurbitarum</name>
    <dbReference type="NCBI Taxonomy" id="101091"/>
    <lineage>
        <taxon>Eukaryota</taxon>
        <taxon>Fungi</taxon>
        <taxon>Fungi incertae sedis</taxon>
        <taxon>Mucoromycota</taxon>
        <taxon>Mucoromycotina</taxon>
        <taxon>Mucoromycetes</taxon>
        <taxon>Mucorales</taxon>
        <taxon>Mucorineae</taxon>
        <taxon>Choanephoraceae</taxon>
        <taxon>Choanephoroideae</taxon>
        <taxon>Choanephora</taxon>
    </lineage>
</organism>
<accession>A0A1C7MUK6</accession>
<dbReference type="InParanoid" id="A0A1C7MUK6"/>